<comment type="caution">
    <text evidence="1">The sequence shown here is derived from an EMBL/GenBank/DDBJ whole genome shotgun (WGS) entry which is preliminary data.</text>
</comment>
<reference evidence="1 2" key="1">
    <citation type="submission" date="2019-06" db="EMBL/GenBank/DDBJ databases">
        <title>Genomics analysis of Aphanomyces spp. identifies a new class of oomycete effector associated with host adaptation.</title>
        <authorList>
            <person name="Gaulin E."/>
        </authorList>
    </citation>
    <scope>NUCLEOTIDE SEQUENCE [LARGE SCALE GENOMIC DNA]</scope>
    <source>
        <strain evidence="1 2">E</strain>
    </source>
</reference>
<dbReference type="AlphaFoldDB" id="A0A6A5B4B8"/>
<feature type="non-terminal residue" evidence="1">
    <location>
        <position position="117"/>
    </location>
</feature>
<gene>
    <name evidence="1" type="ORF">AaE_000466</name>
</gene>
<protein>
    <submittedName>
        <fullName evidence="1">Uncharacterized protein</fullName>
    </submittedName>
</protein>
<dbReference type="EMBL" id="VJMI01000926">
    <property type="protein sequence ID" value="KAF0775834.1"/>
    <property type="molecule type" value="Genomic_DNA"/>
</dbReference>
<evidence type="ECO:0000313" key="1">
    <source>
        <dbReference type="EMBL" id="KAF0775834.1"/>
    </source>
</evidence>
<sequence length="117" mass="13330">MRRLQQHPVTLATMADHALPQSTYIMPKAWAGHDFRGGNPMCETADPTPLVHDAFGFDDIVYFAVLAMQQSSFDRITCIMSGLLTFHTAHSLFLFDIKSWSVLWEPTTDTTQPHHRR</sequence>
<proteinExistence type="predicted"/>
<dbReference type="VEuPathDB" id="FungiDB:H257_03423"/>
<name>A0A6A5B4B8_APHAT</name>
<dbReference type="Proteomes" id="UP000469452">
    <property type="component" value="Unassembled WGS sequence"/>
</dbReference>
<accession>A0A6A5B4B8</accession>
<evidence type="ECO:0000313" key="2">
    <source>
        <dbReference type="Proteomes" id="UP000469452"/>
    </source>
</evidence>
<organism evidence="1 2">
    <name type="scientific">Aphanomyces astaci</name>
    <name type="common">Crayfish plague agent</name>
    <dbReference type="NCBI Taxonomy" id="112090"/>
    <lineage>
        <taxon>Eukaryota</taxon>
        <taxon>Sar</taxon>
        <taxon>Stramenopiles</taxon>
        <taxon>Oomycota</taxon>
        <taxon>Saprolegniomycetes</taxon>
        <taxon>Saprolegniales</taxon>
        <taxon>Verrucalvaceae</taxon>
        <taxon>Aphanomyces</taxon>
    </lineage>
</organism>